<evidence type="ECO:0000313" key="3">
    <source>
        <dbReference type="Proteomes" id="UP000178495"/>
    </source>
</evidence>
<evidence type="ECO:0000256" key="1">
    <source>
        <dbReference type="SAM" id="Phobius"/>
    </source>
</evidence>
<dbReference type="AlphaFoldDB" id="A0A1G2CHN4"/>
<feature type="transmembrane region" description="Helical" evidence="1">
    <location>
        <begin position="12"/>
        <end position="35"/>
    </location>
</feature>
<keyword evidence="1" id="KW-0812">Transmembrane</keyword>
<proteinExistence type="predicted"/>
<protein>
    <submittedName>
        <fullName evidence="2">Uncharacterized protein</fullName>
    </submittedName>
</protein>
<accession>A0A1G2CHN4</accession>
<dbReference type="Proteomes" id="UP000178495">
    <property type="component" value="Unassembled WGS sequence"/>
</dbReference>
<keyword evidence="1" id="KW-0472">Membrane</keyword>
<name>A0A1G2CHN4_9BACT</name>
<evidence type="ECO:0000313" key="2">
    <source>
        <dbReference type="EMBL" id="OGZ00722.1"/>
    </source>
</evidence>
<dbReference type="STRING" id="1798652.A3A43_00835"/>
<organism evidence="2 3">
    <name type="scientific">Candidatus Liptonbacteria bacterium RIFCSPLOWO2_01_FULL_56_20</name>
    <dbReference type="NCBI Taxonomy" id="1798652"/>
    <lineage>
        <taxon>Bacteria</taxon>
        <taxon>Candidatus Liptoniibacteriota</taxon>
    </lineage>
</organism>
<comment type="caution">
    <text evidence="2">The sequence shown here is derived from an EMBL/GenBank/DDBJ whole genome shotgun (WGS) entry which is preliminary data.</text>
</comment>
<sequence length="97" mass="10745">MAIIIEEEKNRVGIVGFIGWLVVIAVIAAALYYVFFKQPELIEVDVPENVRNAEELSQKITLNPDAVVQSPAFQALKRYVTPSAPATLGRQNPFLGF</sequence>
<dbReference type="EMBL" id="MHLC01000028">
    <property type="protein sequence ID" value="OGZ00722.1"/>
    <property type="molecule type" value="Genomic_DNA"/>
</dbReference>
<reference evidence="2 3" key="1">
    <citation type="journal article" date="2016" name="Nat. Commun.">
        <title>Thousands of microbial genomes shed light on interconnected biogeochemical processes in an aquifer system.</title>
        <authorList>
            <person name="Anantharaman K."/>
            <person name="Brown C.T."/>
            <person name="Hug L.A."/>
            <person name="Sharon I."/>
            <person name="Castelle C.J."/>
            <person name="Probst A.J."/>
            <person name="Thomas B.C."/>
            <person name="Singh A."/>
            <person name="Wilkins M.J."/>
            <person name="Karaoz U."/>
            <person name="Brodie E.L."/>
            <person name="Williams K.H."/>
            <person name="Hubbard S.S."/>
            <person name="Banfield J.F."/>
        </authorList>
    </citation>
    <scope>NUCLEOTIDE SEQUENCE [LARGE SCALE GENOMIC DNA]</scope>
</reference>
<gene>
    <name evidence="2" type="ORF">A3A43_00835</name>
</gene>
<keyword evidence="1" id="KW-1133">Transmembrane helix</keyword>